<proteinExistence type="predicted"/>
<organism evidence="1 2">
    <name type="scientific">Yersinia pestis biovar Orientalis str. IP275</name>
    <dbReference type="NCBI Taxonomy" id="373665"/>
    <lineage>
        <taxon>Bacteria</taxon>
        <taxon>Pseudomonadati</taxon>
        <taxon>Pseudomonadota</taxon>
        <taxon>Gammaproteobacteria</taxon>
        <taxon>Enterobacterales</taxon>
        <taxon>Yersiniaceae</taxon>
        <taxon>Yersinia</taxon>
    </lineage>
</organism>
<evidence type="ECO:0000313" key="1">
    <source>
        <dbReference type="EMBL" id="EDR32375.1"/>
    </source>
</evidence>
<accession>A0AAV3BCN0</accession>
<protein>
    <submittedName>
        <fullName evidence="1">Uncharacterized protein</fullName>
    </submittedName>
</protein>
<name>A0AAV3BCN0_YERPE</name>
<evidence type="ECO:0000313" key="2">
    <source>
        <dbReference type="Proteomes" id="UP000004430"/>
    </source>
</evidence>
<dbReference type="AlphaFoldDB" id="A0AAV3BCN0"/>
<reference evidence="1 2" key="1">
    <citation type="submission" date="2008-01" db="EMBL/GenBank/DDBJ databases">
        <title>Yersinia pestis Strain IP275 project at JCVI/TIGR.</title>
        <authorList>
            <person name="Ravel J."/>
            <person name="Eppinger M."/>
            <person name="Fricke W.F."/>
            <person name="Rosovitz M."/>
            <person name="Lindler L.E."/>
            <person name="Bearden S."/>
            <person name="Shriefer M."/>
        </authorList>
    </citation>
    <scope>NUCLEOTIDE SEQUENCE [LARGE SCALE GENOMIC DNA]</scope>
    <source>
        <strain evidence="1 2">IP275</strain>
    </source>
</reference>
<reference evidence="1 2" key="2">
    <citation type="submission" date="2010-03" db="EMBL/GenBank/DDBJ databases">
        <authorList>
            <person name="Payne S.H."/>
            <person name="Sutton G.G."/>
        </authorList>
    </citation>
    <scope>NUCLEOTIDE SEQUENCE [LARGE SCALE GENOMIC DNA]</scope>
    <source>
        <strain evidence="1 2">IP275</strain>
    </source>
</reference>
<gene>
    <name evidence="1" type="ORF">YPIP275_1231</name>
</gene>
<dbReference type="EMBL" id="AAOS02000013">
    <property type="protein sequence ID" value="EDR32375.1"/>
    <property type="molecule type" value="Genomic_DNA"/>
</dbReference>
<dbReference type="Proteomes" id="UP000004430">
    <property type="component" value="Unassembled WGS sequence"/>
</dbReference>
<sequence>MCSFTFNVFIARELRDQQADFSNRELNFQALICAIAQYTNTIYSGWVLDR</sequence>
<comment type="caution">
    <text evidence="1">The sequence shown here is derived from an EMBL/GenBank/DDBJ whole genome shotgun (WGS) entry which is preliminary data.</text>
</comment>